<dbReference type="OrthoDB" id="9785347at2"/>
<evidence type="ECO:0000256" key="6">
    <source>
        <dbReference type="ARBA" id="ARBA00023136"/>
    </source>
</evidence>
<name>A0A494Y3H5_9BACL</name>
<keyword evidence="4 7" id="KW-0812">Transmembrane</keyword>
<sequence length="306" mass="34062">MRQSPLSRKGGWKRQAIAYCMAFPALFFFVLYLIYPLIIAFRMSLYDYSGIGPLKDFVGWANYKEAMRDSSFFDALSNNFTLMGVEFAVSTLLAFILAYMLFKGVFGWRAFNVILFLPYIIPLSVSAVIWSLIYEPTIGLLNQLLGDLGLKGLQHTWLGGTSTALGSVIAVWIWRTLPFNLIILFGAMIKIPGELLEAARIDGASGFRIVRHIIFPLTIPTIVLLAVISIANDFRAFDIVWIMTQGGPAGLTQIASSFVYKVGFQENHYGYANAVAFLVFVVVTAFVALIALLQRRSFSGEKGGFR</sequence>
<feature type="transmembrane region" description="Helical" evidence="7">
    <location>
        <begin position="80"/>
        <end position="102"/>
    </location>
</feature>
<keyword evidence="6 7" id="KW-0472">Membrane</keyword>
<dbReference type="Pfam" id="PF00528">
    <property type="entry name" value="BPD_transp_1"/>
    <property type="match status" value="1"/>
</dbReference>
<comment type="subcellular location">
    <subcellularLocation>
        <location evidence="1 7">Cell membrane</location>
        <topology evidence="1 7">Multi-pass membrane protein</topology>
    </subcellularLocation>
</comment>
<feature type="transmembrane region" description="Helical" evidence="7">
    <location>
        <begin position="16"/>
        <end position="38"/>
    </location>
</feature>
<keyword evidence="5 7" id="KW-1133">Transmembrane helix</keyword>
<feature type="domain" description="ABC transmembrane type-1" evidence="8">
    <location>
        <begin position="76"/>
        <end position="290"/>
    </location>
</feature>
<feature type="transmembrane region" description="Helical" evidence="7">
    <location>
        <begin position="114"/>
        <end position="134"/>
    </location>
</feature>
<dbReference type="Proteomes" id="UP000282076">
    <property type="component" value="Unassembled WGS sequence"/>
</dbReference>
<dbReference type="RefSeq" id="WP_120977561.1">
    <property type="nucleotide sequence ID" value="NZ_RBZM01000005.1"/>
</dbReference>
<gene>
    <name evidence="9" type="ORF">D7Z26_14005</name>
</gene>
<dbReference type="PANTHER" id="PTHR43005">
    <property type="entry name" value="BLR7065 PROTEIN"/>
    <property type="match status" value="1"/>
</dbReference>
<feature type="transmembrane region" description="Helical" evidence="7">
    <location>
        <begin position="271"/>
        <end position="293"/>
    </location>
</feature>
<evidence type="ECO:0000256" key="5">
    <source>
        <dbReference type="ARBA" id="ARBA00022989"/>
    </source>
</evidence>
<dbReference type="SUPFAM" id="SSF161098">
    <property type="entry name" value="MetI-like"/>
    <property type="match status" value="1"/>
</dbReference>
<evidence type="ECO:0000256" key="7">
    <source>
        <dbReference type="RuleBase" id="RU363032"/>
    </source>
</evidence>
<feature type="transmembrane region" description="Helical" evidence="7">
    <location>
        <begin position="209"/>
        <end position="231"/>
    </location>
</feature>
<keyword evidence="10" id="KW-1185">Reference proteome</keyword>
<dbReference type="PROSITE" id="PS50928">
    <property type="entry name" value="ABC_TM1"/>
    <property type="match status" value="1"/>
</dbReference>
<dbReference type="AlphaFoldDB" id="A0A494Y3H5"/>
<dbReference type="PANTHER" id="PTHR43005:SF1">
    <property type="entry name" value="SPERMIDINE_PUTRESCINE TRANSPORT SYSTEM PERMEASE PROTEIN"/>
    <property type="match status" value="1"/>
</dbReference>
<dbReference type="CDD" id="cd06261">
    <property type="entry name" value="TM_PBP2"/>
    <property type="match status" value="1"/>
</dbReference>
<comment type="caution">
    <text evidence="9">The sequence shown here is derived from an EMBL/GenBank/DDBJ whole genome shotgun (WGS) entry which is preliminary data.</text>
</comment>
<keyword evidence="2 7" id="KW-0813">Transport</keyword>
<evidence type="ECO:0000256" key="4">
    <source>
        <dbReference type="ARBA" id="ARBA00022692"/>
    </source>
</evidence>
<dbReference type="InterPro" id="IPR035906">
    <property type="entry name" value="MetI-like_sf"/>
</dbReference>
<dbReference type="InterPro" id="IPR000515">
    <property type="entry name" value="MetI-like"/>
</dbReference>
<reference evidence="9 10" key="1">
    <citation type="submission" date="2018-10" db="EMBL/GenBank/DDBJ databases">
        <title>Cohnella sp. M2MS4P-1, whole genome shotgun sequence.</title>
        <authorList>
            <person name="Tuo L."/>
        </authorList>
    </citation>
    <scope>NUCLEOTIDE SEQUENCE [LARGE SCALE GENOMIC DNA]</scope>
    <source>
        <strain evidence="9 10">M2MS4P-1</strain>
    </source>
</reference>
<keyword evidence="3" id="KW-1003">Cell membrane</keyword>
<protein>
    <submittedName>
        <fullName evidence="9">Sugar ABC transporter permease</fullName>
    </submittedName>
</protein>
<proteinExistence type="inferred from homology"/>
<accession>A0A494Y3H5</accession>
<dbReference type="GO" id="GO:0005886">
    <property type="term" value="C:plasma membrane"/>
    <property type="evidence" value="ECO:0007669"/>
    <property type="project" value="UniProtKB-SubCell"/>
</dbReference>
<evidence type="ECO:0000256" key="3">
    <source>
        <dbReference type="ARBA" id="ARBA00022475"/>
    </source>
</evidence>
<evidence type="ECO:0000256" key="1">
    <source>
        <dbReference type="ARBA" id="ARBA00004651"/>
    </source>
</evidence>
<dbReference type="EMBL" id="RBZM01000005">
    <property type="protein sequence ID" value="RKP54456.1"/>
    <property type="molecule type" value="Genomic_DNA"/>
</dbReference>
<dbReference type="Gene3D" id="1.10.3720.10">
    <property type="entry name" value="MetI-like"/>
    <property type="match status" value="1"/>
</dbReference>
<evidence type="ECO:0000313" key="9">
    <source>
        <dbReference type="EMBL" id="RKP54456.1"/>
    </source>
</evidence>
<dbReference type="GO" id="GO:0055085">
    <property type="term" value="P:transmembrane transport"/>
    <property type="evidence" value="ECO:0007669"/>
    <property type="project" value="InterPro"/>
</dbReference>
<organism evidence="9 10">
    <name type="scientific">Cohnella endophytica</name>
    <dbReference type="NCBI Taxonomy" id="2419778"/>
    <lineage>
        <taxon>Bacteria</taxon>
        <taxon>Bacillati</taxon>
        <taxon>Bacillota</taxon>
        <taxon>Bacilli</taxon>
        <taxon>Bacillales</taxon>
        <taxon>Paenibacillaceae</taxon>
        <taxon>Cohnella</taxon>
    </lineage>
</organism>
<comment type="similarity">
    <text evidence="7">Belongs to the binding-protein-dependent transport system permease family.</text>
</comment>
<evidence type="ECO:0000256" key="2">
    <source>
        <dbReference type="ARBA" id="ARBA00022448"/>
    </source>
</evidence>
<feature type="transmembrane region" description="Helical" evidence="7">
    <location>
        <begin position="164"/>
        <end position="189"/>
    </location>
</feature>
<evidence type="ECO:0000313" key="10">
    <source>
        <dbReference type="Proteomes" id="UP000282076"/>
    </source>
</evidence>
<evidence type="ECO:0000259" key="8">
    <source>
        <dbReference type="PROSITE" id="PS50928"/>
    </source>
</evidence>